<keyword evidence="8" id="KW-0299">Galactose metabolism</keyword>
<evidence type="ECO:0000313" key="14">
    <source>
        <dbReference type="Proteomes" id="UP000747542"/>
    </source>
</evidence>
<feature type="region of interest" description="Disordered" evidence="11">
    <location>
        <begin position="1"/>
        <end position="42"/>
    </location>
</feature>
<gene>
    <name evidence="13" type="primary">Gale-L1</name>
    <name evidence="13" type="ORF">Hamer_G010512</name>
</gene>
<keyword evidence="14" id="KW-1185">Reference proteome</keyword>
<keyword evidence="8" id="KW-0119">Carbohydrate metabolism</keyword>
<evidence type="ECO:0000313" key="13">
    <source>
        <dbReference type="EMBL" id="KAG7166838.1"/>
    </source>
</evidence>
<evidence type="ECO:0000256" key="6">
    <source>
        <dbReference type="ARBA" id="ARBA00013189"/>
    </source>
</evidence>
<accession>A0A8J5MWU9</accession>
<dbReference type="SUPFAM" id="SSF51735">
    <property type="entry name" value="NAD(P)-binding Rossmann-fold domains"/>
    <property type="match status" value="1"/>
</dbReference>
<dbReference type="GO" id="GO:0003974">
    <property type="term" value="F:UDP-N-acetylglucosamine 4-epimerase activity"/>
    <property type="evidence" value="ECO:0007669"/>
    <property type="project" value="UniProtKB-EC"/>
</dbReference>
<dbReference type="InterPro" id="IPR001509">
    <property type="entry name" value="Epimerase_deHydtase"/>
</dbReference>
<dbReference type="AlphaFoldDB" id="A0A8J5MWU9"/>
<comment type="pathway">
    <text evidence="4">Carbohydrate metabolism; galactose metabolism.</text>
</comment>
<evidence type="ECO:0000256" key="5">
    <source>
        <dbReference type="ARBA" id="ARBA00013175"/>
    </source>
</evidence>
<name>A0A8J5MWU9_HOMAM</name>
<dbReference type="InterPro" id="IPR036291">
    <property type="entry name" value="NAD(P)-bd_dom_sf"/>
</dbReference>
<evidence type="ECO:0000256" key="4">
    <source>
        <dbReference type="ARBA" id="ARBA00004947"/>
    </source>
</evidence>
<sequence length="359" mass="39672">MREEFILSTNPEYKMSPMPNELRCNQAPSEGTSPGQTKKKNNKTEVILVTGGAGFVGSHTLIELLQAGYEVVVVDSCIRSKPPQDGQRLPAVLERVEDITGKRLTFHMISLLDRDALRKVPSESIGTPLDYYHNNITGTVTLLQVMCEVGCKRLVFSSSSTVYGSAKYFPTDEEHPTGVDVRSPYGQSKYVCEQMIKDLYVSDKEWKVVLLRYFNPVGAHESGLIGEDPLGVPMNLMPYIAQCAVGRRELVQVFGGDWDTPDGTCVRDYIHVMDLAEGHKSALEKLFDNSFTGVKPYNLGCGRGVSVLEMVTAFSKACGQQIPAKIVKSTKRVTWARRFVLPIGGGEPGWSASRTVERI</sequence>
<dbReference type="GO" id="GO:0005829">
    <property type="term" value="C:cytosol"/>
    <property type="evidence" value="ECO:0007669"/>
    <property type="project" value="TreeGrafter"/>
</dbReference>
<dbReference type="EC" id="5.1.3.7" evidence="5"/>
<dbReference type="Proteomes" id="UP000747542">
    <property type="component" value="Unassembled WGS sequence"/>
</dbReference>
<dbReference type="Gene3D" id="3.40.50.720">
    <property type="entry name" value="NAD(P)-binding Rossmann-like Domain"/>
    <property type="match status" value="1"/>
</dbReference>
<dbReference type="Pfam" id="PF01370">
    <property type="entry name" value="Epimerase"/>
    <property type="match status" value="1"/>
</dbReference>
<dbReference type="GO" id="GO:0033499">
    <property type="term" value="P:galactose catabolic process via UDP-galactose, Leloir pathway"/>
    <property type="evidence" value="ECO:0007669"/>
    <property type="project" value="TreeGrafter"/>
</dbReference>
<reference evidence="13" key="1">
    <citation type="journal article" date="2021" name="Sci. Adv.">
        <title>The American lobster genome reveals insights on longevity, neural, and immune adaptations.</title>
        <authorList>
            <person name="Polinski J.M."/>
            <person name="Zimin A.V."/>
            <person name="Clark K.F."/>
            <person name="Kohn A.B."/>
            <person name="Sadowski N."/>
            <person name="Timp W."/>
            <person name="Ptitsyn A."/>
            <person name="Khanna P."/>
            <person name="Romanova D.Y."/>
            <person name="Williams P."/>
            <person name="Greenwood S.J."/>
            <person name="Moroz L.L."/>
            <person name="Walt D.R."/>
            <person name="Bodnar A.G."/>
        </authorList>
    </citation>
    <scope>NUCLEOTIDE SEQUENCE</scope>
    <source>
        <strain evidence="13">GMGI-L3</strain>
    </source>
</reference>
<dbReference type="NCBIfam" id="TIGR01179">
    <property type="entry name" value="galE"/>
    <property type="match status" value="1"/>
</dbReference>
<comment type="catalytic activity">
    <reaction evidence="1">
        <text>UDP-N-acetyl-alpha-D-glucosamine = UDP-N-acetyl-alpha-D-galactosamine</text>
        <dbReference type="Rhea" id="RHEA:20517"/>
        <dbReference type="ChEBI" id="CHEBI:57705"/>
        <dbReference type="ChEBI" id="CHEBI:67138"/>
        <dbReference type="EC" id="5.1.3.7"/>
    </reaction>
</comment>
<evidence type="ECO:0000256" key="8">
    <source>
        <dbReference type="ARBA" id="ARBA00023144"/>
    </source>
</evidence>
<evidence type="ECO:0000256" key="7">
    <source>
        <dbReference type="ARBA" id="ARBA00023027"/>
    </source>
</evidence>
<evidence type="ECO:0000256" key="2">
    <source>
        <dbReference type="ARBA" id="ARBA00000083"/>
    </source>
</evidence>
<comment type="catalytic activity">
    <reaction evidence="2">
        <text>UDP-alpha-D-glucose = UDP-alpha-D-galactose</text>
        <dbReference type="Rhea" id="RHEA:22168"/>
        <dbReference type="ChEBI" id="CHEBI:58885"/>
        <dbReference type="ChEBI" id="CHEBI:66914"/>
        <dbReference type="EC" id="5.1.3.2"/>
    </reaction>
</comment>
<evidence type="ECO:0000256" key="9">
    <source>
        <dbReference type="ARBA" id="ARBA00023235"/>
    </source>
</evidence>
<dbReference type="PANTHER" id="PTHR43725:SF47">
    <property type="entry name" value="UDP-GLUCOSE 4-EPIMERASE"/>
    <property type="match status" value="1"/>
</dbReference>
<proteinExistence type="predicted"/>
<evidence type="ECO:0000256" key="1">
    <source>
        <dbReference type="ARBA" id="ARBA00000014"/>
    </source>
</evidence>
<keyword evidence="7" id="KW-0520">NAD</keyword>
<dbReference type="Gene3D" id="3.90.25.10">
    <property type="entry name" value="UDP-galactose 4-epimerase, domain 1"/>
    <property type="match status" value="1"/>
</dbReference>
<dbReference type="GO" id="GO:0003978">
    <property type="term" value="F:UDP-glucose 4-epimerase activity"/>
    <property type="evidence" value="ECO:0007669"/>
    <property type="project" value="UniProtKB-EC"/>
</dbReference>
<evidence type="ECO:0000256" key="10">
    <source>
        <dbReference type="ARBA" id="ARBA00031827"/>
    </source>
</evidence>
<comment type="cofactor">
    <cofactor evidence="3">
        <name>NAD(+)</name>
        <dbReference type="ChEBI" id="CHEBI:57540"/>
    </cofactor>
</comment>
<evidence type="ECO:0000256" key="3">
    <source>
        <dbReference type="ARBA" id="ARBA00001911"/>
    </source>
</evidence>
<keyword evidence="9" id="KW-0413">Isomerase</keyword>
<feature type="domain" description="NAD-dependent epimerase/dehydratase" evidence="12">
    <location>
        <begin position="47"/>
        <end position="286"/>
    </location>
</feature>
<feature type="compositionally biased region" description="Polar residues" evidence="11">
    <location>
        <begin position="26"/>
        <end position="36"/>
    </location>
</feature>
<evidence type="ECO:0000259" key="12">
    <source>
        <dbReference type="Pfam" id="PF01370"/>
    </source>
</evidence>
<evidence type="ECO:0000256" key="11">
    <source>
        <dbReference type="SAM" id="MobiDB-lite"/>
    </source>
</evidence>
<protein>
    <recommendedName>
        <fullName evidence="10">UDP-N-acetylglucosamine 4-epimerase</fullName>
        <ecNumber evidence="6">5.1.3.2</ecNumber>
        <ecNumber evidence="5">5.1.3.7</ecNumber>
    </recommendedName>
</protein>
<dbReference type="EC" id="5.1.3.2" evidence="6"/>
<comment type="caution">
    <text evidence="13">The sequence shown here is derived from an EMBL/GenBank/DDBJ whole genome shotgun (WGS) entry which is preliminary data.</text>
</comment>
<organism evidence="13 14">
    <name type="scientific">Homarus americanus</name>
    <name type="common">American lobster</name>
    <dbReference type="NCBI Taxonomy" id="6706"/>
    <lineage>
        <taxon>Eukaryota</taxon>
        <taxon>Metazoa</taxon>
        <taxon>Ecdysozoa</taxon>
        <taxon>Arthropoda</taxon>
        <taxon>Crustacea</taxon>
        <taxon>Multicrustacea</taxon>
        <taxon>Malacostraca</taxon>
        <taxon>Eumalacostraca</taxon>
        <taxon>Eucarida</taxon>
        <taxon>Decapoda</taxon>
        <taxon>Pleocyemata</taxon>
        <taxon>Astacidea</taxon>
        <taxon>Nephropoidea</taxon>
        <taxon>Nephropidae</taxon>
        <taxon>Homarus</taxon>
    </lineage>
</organism>
<dbReference type="InterPro" id="IPR005886">
    <property type="entry name" value="UDP_G4E"/>
</dbReference>
<dbReference type="PANTHER" id="PTHR43725">
    <property type="entry name" value="UDP-GLUCOSE 4-EPIMERASE"/>
    <property type="match status" value="1"/>
</dbReference>
<dbReference type="EMBL" id="JAHLQT010022185">
    <property type="protein sequence ID" value="KAG7166838.1"/>
    <property type="molecule type" value="Genomic_DNA"/>
</dbReference>